<accession>A0ABY4YW90</accession>
<organism evidence="3 4">
    <name type="scientific">Ornithinimicrobium faecis</name>
    <dbReference type="NCBI Taxonomy" id="2934158"/>
    <lineage>
        <taxon>Bacteria</taxon>
        <taxon>Bacillati</taxon>
        <taxon>Actinomycetota</taxon>
        <taxon>Actinomycetes</taxon>
        <taxon>Micrococcales</taxon>
        <taxon>Ornithinimicrobiaceae</taxon>
        <taxon>Ornithinimicrobium</taxon>
    </lineage>
</organism>
<evidence type="ECO:0000259" key="2">
    <source>
        <dbReference type="SMART" id="SM00903"/>
    </source>
</evidence>
<dbReference type="InterPro" id="IPR050268">
    <property type="entry name" value="NADH-dep_flavin_reductase"/>
</dbReference>
<keyword evidence="4" id="KW-1185">Reference proteome</keyword>
<gene>
    <name evidence="3" type="ORF">NF556_04995</name>
</gene>
<sequence>MVEDAGAEPVPVDPQAYRRAVGRFATGVTVATTFAGQHDHAMTANSITSVSLDPILMLISVERAARWHDAVVESGVWGISVLGQHAKATASWLSTHGRPLHGQLDRVAHHRGAATGVALIDGALAGFECRTTDIHVAGDHSLVVGEVVGLEIPPRIDPALVHFRGRYGHLD</sequence>
<feature type="domain" description="Flavin reductase like" evidence="2">
    <location>
        <begin position="21"/>
        <end position="169"/>
    </location>
</feature>
<evidence type="ECO:0000313" key="3">
    <source>
        <dbReference type="EMBL" id="USQ81008.1"/>
    </source>
</evidence>
<reference evidence="3" key="1">
    <citation type="submission" date="2022-06" db="EMBL/GenBank/DDBJ databases">
        <title>Ornithinimicrobium HY1793.</title>
        <authorList>
            <person name="Huang Y."/>
        </authorList>
    </citation>
    <scope>NUCLEOTIDE SEQUENCE</scope>
    <source>
        <strain evidence="3">HY1793</strain>
    </source>
</reference>
<dbReference type="InterPro" id="IPR012349">
    <property type="entry name" value="Split_barrel_FMN-bd"/>
</dbReference>
<dbReference type="SUPFAM" id="SSF50475">
    <property type="entry name" value="FMN-binding split barrel"/>
    <property type="match status" value="1"/>
</dbReference>
<dbReference type="Gene3D" id="2.30.110.10">
    <property type="entry name" value="Electron Transport, Fmn-binding Protein, Chain A"/>
    <property type="match status" value="1"/>
</dbReference>
<dbReference type="Pfam" id="PF01613">
    <property type="entry name" value="Flavin_Reduct"/>
    <property type="match status" value="1"/>
</dbReference>
<dbReference type="EMBL" id="CP099489">
    <property type="protein sequence ID" value="USQ81008.1"/>
    <property type="molecule type" value="Genomic_DNA"/>
</dbReference>
<protein>
    <submittedName>
        <fullName evidence="3">Flavin reductase family protein</fullName>
    </submittedName>
</protein>
<proteinExistence type="predicted"/>
<evidence type="ECO:0000313" key="4">
    <source>
        <dbReference type="Proteomes" id="UP001056455"/>
    </source>
</evidence>
<evidence type="ECO:0000256" key="1">
    <source>
        <dbReference type="ARBA" id="ARBA00023002"/>
    </source>
</evidence>
<name>A0ABY4YW90_9MICO</name>
<dbReference type="InterPro" id="IPR002563">
    <property type="entry name" value="Flavin_Rdtase-like_dom"/>
</dbReference>
<keyword evidence="1" id="KW-0560">Oxidoreductase</keyword>
<dbReference type="PANTHER" id="PTHR30466:SF1">
    <property type="entry name" value="FMN REDUCTASE (NADH) RUTF"/>
    <property type="match status" value="1"/>
</dbReference>
<dbReference type="PANTHER" id="PTHR30466">
    <property type="entry name" value="FLAVIN REDUCTASE"/>
    <property type="match status" value="1"/>
</dbReference>
<dbReference type="Proteomes" id="UP001056455">
    <property type="component" value="Chromosome"/>
</dbReference>
<dbReference type="SMART" id="SM00903">
    <property type="entry name" value="Flavin_Reduct"/>
    <property type="match status" value="1"/>
</dbReference>
<dbReference type="RefSeq" id="WP_252594392.1">
    <property type="nucleotide sequence ID" value="NZ_CP099489.1"/>
</dbReference>